<evidence type="ECO:0000313" key="2">
    <source>
        <dbReference type="Proteomes" id="UP000323708"/>
    </source>
</evidence>
<dbReference type="Proteomes" id="UP000323708">
    <property type="component" value="Unassembled WGS sequence"/>
</dbReference>
<dbReference type="EMBL" id="VTUX01000012">
    <property type="protein sequence ID" value="KAA1187954.1"/>
    <property type="molecule type" value="Genomic_DNA"/>
</dbReference>
<evidence type="ECO:0000313" key="1">
    <source>
        <dbReference type="EMBL" id="KAA1187954.1"/>
    </source>
</evidence>
<dbReference type="AlphaFoldDB" id="A0A5B0WLK0"/>
<dbReference type="SUPFAM" id="SSF52151">
    <property type="entry name" value="FabD/lysophospholipase-like"/>
    <property type="match status" value="1"/>
</dbReference>
<accession>A0A5B0WLK0</accession>
<keyword evidence="2" id="KW-1185">Reference proteome</keyword>
<organism evidence="1 2">
    <name type="scientific">Pseudohalioglobus sediminis</name>
    <dbReference type="NCBI Taxonomy" id="2606449"/>
    <lineage>
        <taxon>Bacteria</taxon>
        <taxon>Pseudomonadati</taxon>
        <taxon>Pseudomonadota</taxon>
        <taxon>Gammaproteobacteria</taxon>
        <taxon>Cellvibrionales</taxon>
        <taxon>Halieaceae</taxon>
        <taxon>Pseudohalioglobus</taxon>
    </lineage>
</organism>
<proteinExistence type="predicted"/>
<dbReference type="RefSeq" id="WP_149613194.1">
    <property type="nucleotide sequence ID" value="NZ_VTUX01000012.1"/>
</dbReference>
<gene>
    <name evidence="1" type="ORF">F0M18_19740</name>
</gene>
<comment type="caution">
    <text evidence="1">The sequence shown here is derived from an EMBL/GenBank/DDBJ whole genome shotgun (WGS) entry which is preliminary data.</text>
</comment>
<sequence length="356" mass="38644">MSTRALAVHVGSEAAERLAANGWDANLFSLLLGASGGPKWFILAQLDRFLFGDFLQRSQRPLSALGSSIGSWRHACLAQDDPVAAMDRMQEGYLYQHYQSARPSAEEISTVSKSILQSTLGPGGAAAIAGHTSITSHIVTARGRGPSGSQSTAALATGMGAAALGNMVSRKLLRHHFQRVVFHSGQRAAPDLALHDFQTAYCALQEQTVLPALHASGAIPFVLTGERDIPGAPPGQYWDGGIIDYHFDLSQFQGQGLILYPHFRDRVVPGWFDKFLPWRHRSVTQASRLVLLCPNDAFVAGLPQGKIPDRGDFSRFGEEERIRYWEDCIEASKAMADEFAELISGPNPLAGVVIHD</sequence>
<reference evidence="1 2" key="1">
    <citation type="submission" date="2019-09" db="EMBL/GenBank/DDBJ databases">
        <authorList>
            <person name="Chen X.-Y."/>
        </authorList>
    </citation>
    <scope>NUCLEOTIDE SEQUENCE [LARGE SCALE GENOMIC DNA]</scope>
    <source>
        <strain evidence="1 2">NY5</strain>
    </source>
</reference>
<protein>
    <submittedName>
        <fullName evidence="1">Patatin-like phospholipase family protein</fullName>
    </submittedName>
</protein>
<name>A0A5B0WLK0_9GAMM</name>
<dbReference type="InterPro" id="IPR016035">
    <property type="entry name" value="Acyl_Trfase/lysoPLipase"/>
</dbReference>